<dbReference type="Proteomes" id="UP000234331">
    <property type="component" value="Unassembled WGS sequence"/>
</dbReference>
<evidence type="ECO:0000313" key="2">
    <source>
        <dbReference type="Proteomes" id="UP000234331"/>
    </source>
</evidence>
<gene>
    <name evidence="1" type="ORF">FRACA_3070005</name>
</gene>
<protein>
    <submittedName>
        <fullName evidence="1">Uncharacterized protein</fullName>
    </submittedName>
</protein>
<accession>A0A2I2KU64</accession>
<reference evidence="1 2" key="1">
    <citation type="submission" date="2017-06" db="EMBL/GenBank/DDBJ databases">
        <authorList>
            <person name="Kim H.J."/>
            <person name="Triplett B.A."/>
        </authorList>
    </citation>
    <scope>NUCLEOTIDE SEQUENCE [LARGE SCALE GENOMIC DNA]</scope>
    <source>
        <strain evidence="1">FRACA_ARgP5</strain>
    </source>
</reference>
<keyword evidence="2" id="KW-1185">Reference proteome</keyword>
<dbReference type="EMBL" id="FZMO01000232">
    <property type="protein sequence ID" value="SNQ49207.1"/>
    <property type="molecule type" value="Genomic_DNA"/>
</dbReference>
<organism evidence="1 2">
    <name type="scientific">Frankia canadensis</name>
    <dbReference type="NCBI Taxonomy" id="1836972"/>
    <lineage>
        <taxon>Bacteria</taxon>
        <taxon>Bacillati</taxon>
        <taxon>Actinomycetota</taxon>
        <taxon>Actinomycetes</taxon>
        <taxon>Frankiales</taxon>
        <taxon>Frankiaceae</taxon>
        <taxon>Frankia</taxon>
    </lineage>
</organism>
<sequence>MGERPIRHRRWRRAVRVVLAIVSRAGRHPHLVMAMLPSVDGLCTPGAGGGVGGTTSAAAV</sequence>
<dbReference type="AlphaFoldDB" id="A0A2I2KU64"/>
<proteinExistence type="predicted"/>
<evidence type="ECO:0000313" key="1">
    <source>
        <dbReference type="EMBL" id="SNQ49207.1"/>
    </source>
</evidence>
<name>A0A2I2KU64_9ACTN</name>